<dbReference type="PROSITE" id="PS52002">
    <property type="entry name" value="SM"/>
    <property type="match status" value="1"/>
</dbReference>
<dbReference type="InterPro" id="IPR027078">
    <property type="entry name" value="snRNP-E"/>
</dbReference>
<dbReference type="GO" id="GO:0005687">
    <property type="term" value="C:U4 snRNP"/>
    <property type="evidence" value="ECO:0007669"/>
    <property type="project" value="UniProtKB-UniRule"/>
</dbReference>
<evidence type="ECO:0000256" key="2">
    <source>
        <dbReference type="ARBA" id="ARBA00004496"/>
    </source>
</evidence>
<evidence type="ECO:0000256" key="7">
    <source>
        <dbReference type="ARBA" id="ARBA00022884"/>
    </source>
</evidence>
<evidence type="ECO:0000256" key="6">
    <source>
        <dbReference type="ARBA" id="ARBA00022728"/>
    </source>
</evidence>
<dbReference type="AlphaFoldDB" id="A0A9P4K3E7"/>
<keyword evidence="9 11" id="KW-0539">Nucleus</keyword>
<evidence type="ECO:0000256" key="10">
    <source>
        <dbReference type="ARBA" id="ARBA00023274"/>
    </source>
</evidence>
<evidence type="ECO:0000256" key="3">
    <source>
        <dbReference type="ARBA" id="ARBA00006850"/>
    </source>
</evidence>
<dbReference type="InterPro" id="IPR001163">
    <property type="entry name" value="Sm_dom_euk/arc"/>
</dbReference>
<proteinExistence type="inferred from homology"/>
<dbReference type="GO" id="GO:0005737">
    <property type="term" value="C:cytoplasm"/>
    <property type="evidence" value="ECO:0007669"/>
    <property type="project" value="UniProtKB-SubCell"/>
</dbReference>
<dbReference type="InterPro" id="IPR010920">
    <property type="entry name" value="LSM_dom_sf"/>
</dbReference>
<dbReference type="Pfam" id="PF01423">
    <property type="entry name" value="LSM"/>
    <property type="match status" value="1"/>
</dbReference>
<evidence type="ECO:0000256" key="1">
    <source>
        <dbReference type="ARBA" id="ARBA00004123"/>
    </source>
</evidence>
<evidence type="ECO:0000256" key="11">
    <source>
        <dbReference type="RuleBase" id="RU365053"/>
    </source>
</evidence>
<keyword evidence="4" id="KW-0963">Cytoplasm</keyword>
<keyword evidence="10 11" id="KW-0687">Ribonucleoprotein</keyword>
<organism evidence="13 14">
    <name type="scientific">Lojkania enalia</name>
    <dbReference type="NCBI Taxonomy" id="147567"/>
    <lineage>
        <taxon>Eukaryota</taxon>
        <taxon>Fungi</taxon>
        <taxon>Dikarya</taxon>
        <taxon>Ascomycota</taxon>
        <taxon>Pezizomycotina</taxon>
        <taxon>Dothideomycetes</taxon>
        <taxon>Pleosporomycetidae</taxon>
        <taxon>Pleosporales</taxon>
        <taxon>Pleosporales incertae sedis</taxon>
        <taxon>Lojkania</taxon>
    </lineage>
</organism>
<keyword evidence="8 11" id="KW-0508">mRNA splicing</keyword>
<keyword evidence="6 11" id="KW-0747">Spliceosome</keyword>
<comment type="function">
    <text evidence="11">Involved in pre-mRNA splicing. Binds and is required for the stability of snRNA U1, U2, U4 and U5 which contain a highly conserved structural motif called the Sm binding site. Involved in cap modification.</text>
</comment>
<dbReference type="GO" id="GO:0003723">
    <property type="term" value="F:RNA binding"/>
    <property type="evidence" value="ECO:0007669"/>
    <property type="project" value="UniProtKB-KW"/>
</dbReference>
<keyword evidence="5 11" id="KW-0507">mRNA processing</keyword>
<keyword evidence="7 11" id="KW-0694">RNA-binding</keyword>
<keyword evidence="14" id="KW-1185">Reference proteome</keyword>
<dbReference type="GO" id="GO:0000387">
    <property type="term" value="P:spliceosomal snRNP assembly"/>
    <property type="evidence" value="ECO:0007669"/>
    <property type="project" value="UniProtKB-UniRule"/>
</dbReference>
<dbReference type="CDD" id="cd01718">
    <property type="entry name" value="Sm_E"/>
    <property type="match status" value="1"/>
</dbReference>
<sequence length="82" mass="9492">LLPPINFIFKMLQTGARVRVWLFENTNMKVEGRIRGFDEFMNMVLDDAVEVHLDKNGSPLSRRNIGQMLLKGDNVVLIEQVY</sequence>
<comment type="subcellular location">
    <subcellularLocation>
        <location evidence="2">Cytoplasm</location>
    </subcellularLocation>
    <subcellularLocation>
        <location evidence="1 11">Nucleus</location>
    </subcellularLocation>
</comment>
<dbReference type="Gene3D" id="2.30.30.100">
    <property type="match status" value="1"/>
</dbReference>
<accession>A0A9P4K3E7</accession>
<reference evidence="14" key="1">
    <citation type="journal article" date="2020" name="Stud. Mycol.">
        <title>101 Dothideomycetes genomes: A test case for predicting lifestyles and emergence of pathogens.</title>
        <authorList>
            <person name="Haridas S."/>
            <person name="Albert R."/>
            <person name="Binder M."/>
            <person name="Bloem J."/>
            <person name="LaButti K."/>
            <person name="Salamov A."/>
            <person name="Andreopoulos B."/>
            <person name="Baker S."/>
            <person name="Barry K."/>
            <person name="Bills G."/>
            <person name="Bluhm B."/>
            <person name="Cannon C."/>
            <person name="Castanera R."/>
            <person name="Culley D."/>
            <person name="Daum C."/>
            <person name="Ezra D."/>
            <person name="Gonzalez J."/>
            <person name="Henrissat B."/>
            <person name="Kuo A."/>
            <person name="Liang C."/>
            <person name="Lipzen A."/>
            <person name="Lutzoni F."/>
            <person name="Magnuson J."/>
            <person name="Mondo S."/>
            <person name="Nolan M."/>
            <person name="Ohm R."/>
            <person name="Pangilinan J."/>
            <person name="Park H.-J."/>
            <person name="Ramirez L."/>
            <person name="Alfaro M."/>
            <person name="Sun H."/>
            <person name="Tritt A."/>
            <person name="Yoshinaga Y."/>
            <person name="Zwiers L.-H."/>
            <person name="Turgeon B."/>
            <person name="Goodwin S."/>
            <person name="Spatafora J."/>
            <person name="Crous P."/>
            <person name="Grigoriev I."/>
        </authorList>
    </citation>
    <scope>NUCLEOTIDE SEQUENCE [LARGE SCALE GENOMIC DNA]</scope>
    <source>
        <strain evidence="14">CBS 304.66</strain>
    </source>
</reference>
<dbReference type="Proteomes" id="UP000800093">
    <property type="component" value="Unassembled WGS sequence"/>
</dbReference>
<dbReference type="GO" id="GO:0046540">
    <property type="term" value="C:U4/U6 x U5 tri-snRNP complex"/>
    <property type="evidence" value="ECO:0007669"/>
    <property type="project" value="UniProtKB-UniRule"/>
</dbReference>
<dbReference type="GO" id="GO:0005682">
    <property type="term" value="C:U5 snRNP"/>
    <property type="evidence" value="ECO:0007669"/>
    <property type="project" value="UniProtKB-UniRule"/>
</dbReference>
<evidence type="ECO:0000256" key="9">
    <source>
        <dbReference type="ARBA" id="ARBA00023242"/>
    </source>
</evidence>
<dbReference type="EMBL" id="ML986674">
    <property type="protein sequence ID" value="KAF2260720.1"/>
    <property type="molecule type" value="Genomic_DNA"/>
</dbReference>
<dbReference type="OrthoDB" id="25620at2759"/>
<dbReference type="InterPro" id="IPR047575">
    <property type="entry name" value="Sm"/>
</dbReference>
<comment type="caution">
    <text evidence="13">The sequence shown here is derived from an EMBL/GenBank/DDBJ whole genome shotgun (WGS) entry which is preliminary data.</text>
</comment>
<name>A0A9P4K3E7_9PLEO</name>
<protein>
    <recommendedName>
        <fullName evidence="11">Small nuclear ribonucleoprotein E</fullName>
        <shortName evidence="11">snRNP-E</shortName>
    </recommendedName>
    <alternativeName>
        <fullName evidence="11">Sm protein E</fullName>
    </alternativeName>
</protein>
<dbReference type="SUPFAM" id="SSF50182">
    <property type="entry name" value="Sm-like ribonucleoproteins"/>
    <property type="match status" value="1"/>
</dbReference>
<feature type="domain" description="Sm" evidence="12">
    <location>
        <begin position="5"/>
        <end position="82"/>
    </location>
</feature>
<dbReference type="GO" id="GO:0005685">
    <property type="term" value="C:U1 snRNP"/>
    <property type="evidence" value="ECO:0007669"/>
    <property type="project" value="UniProtKB-UniRule"/>
</dbReference>
<comment type="similarity">
    <text evidence="3 11">Belongs to the snRNP Sm proteins family.</text>
</comment>
<gene>
    <name evidence="13" type="ORF">CC78DRAFT_472267</name>
</gene>
<dbReference type="PANTHER" id="PTHR11193">
    <property type="entry name" value="SMALL NUCLEAR RIBONUCLEOPROTEIN E"/>
    <property type="match status" value="1"/>
</dbReference>
<dbReference type="GO" id="GO:0005681">
    <property type="term" value="C:spliceosomal complex"/>
    <property type="evidence" value="ECO:0007669"/>
    <property type="project" value="UniProtKB-KW"/>
</dbReference>
<evidence type="ECO:0000256" key="8">
    <source>
        <dbReference type="ARBA" id="ARBA00023187"/>
    </source>
</evidence>
<dbReference type="SMART" id="SM00651">
    <property type="entry name" value="Sm"/>
    <property type="match status" value="1"/>
</dbReference>
<evidence type="ECO:0000259" key="12">
    <source>
        <dbReference type="PROSITE" id="PS52002"/>
    </source>
</evidence>
<evidence type="ECO:0000256" key="4">
    <source>
        <dbReference type="ARBA" id="ARBA00022490"/>
    </source>
</evidence>
<feature type="non-terminal residue" evidence="13">
    <location>
        <position position="1"/>
    </location>
</feature>
<evidence type="ECO:0000313" key="14">
    <source>
        <dbReference type="Proteomes" id="UP000800093"/>
    </source>
</evidence>
<dbReference type="GO" id="GO:0005686">
    <property type="term" value="C:U2 snRNP"/>
    <property type="evidence" value="ECO:0007669"/>
    <property type="project" value="UniProtKB-UniRule"/>
</dbReference>
<evidence type="ECO:0000313" key="13">
    <source>
        <dbReference type="EMBL" id="KAF2260720.1"/>
    </source>
</evidence>
<evidence type="ECO:0000256" key="5">
    <source>
        <dbReference type="ARBA" id="ARBA00022664"/>
    </source>
</evidence>